<feature type="coiled-coil region" evidence="1">
    <location>
        <begin position="31"/>
        <end position="65"/>
    </location>
</feature>
<feature type="region of interest" description="Disordered" evidence="2">
    <location>
        <begin position="548"/>
        <end position="571"/>
    </location>
</feature>
<accession>A0ABR0SU42</accession>
<dbReference type="PROSITE" id="PS51386">
    <property type="entry name" value="RINT1_TIP20"/>
    <property type="match status" value="1"/>
</dbReference>
<sequence length="793" mass="89345">MSTLSETQLNRSLDDRVEDYLDDKLQSAADLDSLDILLANVELQRTQLQTQLDDAVKELEAARRTTDDRKAFINDRITDFKQLQDSIDKRVKIAAASDAPSEAIARLQQPMKQLQNVELAHKYLVLLQDVEQLRKEARSHLPDSPKEALQPYAKLKELAIKLRGLPGNEALHLVDHIEKATDLLWDEMKQTMSAELEAVLEKRHWPKVDPQSQMDEEWIACVEKLVDLQMPEIVHSTNAVTLLPIEVMAKMFIAEFQFHFLSEKPTSSPQSVGTHCFPWFLTIMEKWEDFFRDNLGHLLASKFQDTPVATKMVYVDPACALITAMLPVVREKVDSAISETDKNPVFLSGLISQLMSLDETIRTRFNYDGGDLDSGWAGLAAEVLDEHFQVWFQAEKKFSLERFETILASSDGRKIDYDYSVLGKMKPTYASVQVTDLLRVVTTKYERLRKVKQKLRFLIDVQLDILDGYHDRLRGSLEMYQSLTSTIGRTLHGVTKEQQVALEGTGALETLCKVIGSADHIANTLMEWGDEEVFVVLWDQLHKRDSRGKRQSVPDVDADSGDIKGRTSTAVTEGDEDGAIFDETVAAYTSRRKAAEELLVGALVDSHAKAFRAYLQNVQWTTIGETAVLDDPALLSITPELDEPLRILRTNFDFLSKALSTTSLRRVWHDALDKLQDMLWRGVLTRQSFTTVGAAQFAHDVGAIFSLVDHYIPGGSAALEVLREGLSLLNLPPTVEEGNTEGVVTLKDASDRAFKDNDEGRKVLEELGLVSLTPVNARQILQRRVENNENIGW</sequence>
<name>A0ABR0SU42_9HYPO</name>
<dbReference type="PANTHER" id="PTHR13520">
    <property type="entry name" value="RAD50-INTERACTING PROTEIN 1 RINT-1"/>
    <property type="match status" value="1"/>
</dbReference>
<keyword evidence="1" id="KW-0175">Coiled coil</keyword>
<proteinExistence type="predicted"/>
<organism evidence="3 4">
    <name type="scientific">Cladobotryum mycophilum</name>
    <dbReference type="NCBI Taxonomy" id="491253"/>
    <lineage>
        <taxon>Eukaryota</taxon>
        <taxon>Fungi</taxon>
        <taxon>Dikarya</taxon>
        <taxon>Ascomycota</taxon>
        <taxon>Pezizomycotina</taxon>
        <taxon>Sordariomycetes</taxon>
        <taxon>Hypocreomycetidae</taxon>
        <taxon>Hypocreales</taxon>
        <taxon>Hypocreaceae</taxon>
        <taxon>Cladobotryum</taxon>
    </lineage>
</organism>
<gene>
    <name evidence="3" type="ORF">PT974_04098</name>
</gene>
<dbReference type="PANTHER" id="PTHR13520:SF0">
    <property type="entry name" value="RAD50-INTERACTING PROTEIN 1"/>
    <property type="match status" value="1"/>
</dbReference>
<evidence type="ECO:0000256" key="2">
    <source>
        <dbReference type="SAM" id="MobiDB-lite"/>
    </source>
</evidence>
<evidence type="ECO:0000313" key="4">
    <source>
        <dbReference type="Proteomes" id="UP001338125"/>
    </source>
</evidence>
<keyword evidence="4" id="KW-1185">Reference proteome</keyword>
<dbReference type="EMBL" id="JAVFKD010000004">
    <property type="protein sequence ID" value="KAK5995681.1"/>
    <property type="molecule type" value="Genomic_DNA"/>
</dbReference>
<dbReference type="Gene3D" id="1.20.58.670">
    <property type="entry name" value="Dsl1p vesicle tethering complex, Tip20p subunit, domain D"/>
    <property type="match status" value="1"/>
</dbReference>
<comment type="caution">
    <text evidence="3">The sequence shown here is derived from an EMBL/GenBank/DDBJ whole genome shotgun (WGS) entry which is preliminary data.</text>
</comment>
<protein>
    <submittedName>
        <fullName evidence="3">RAD50-interacting 1-like protein</fullName>
    </submittedName>
</protein>
<reference evidence="3 4" key="1">
    <citation type="submission" date="2024-01" db="EMBL/GenBank/DDBJ databases">
        <title>Complete genome of Cladobotryum mycophilum ATHUM6906.</title>
        <authorList>
            <person name="Christinaki A.C."/>
            <person name="Myridakis A.I."/>
            <person name="Kouvelis V.N."/>
        </authorList>
    </citation>
    <scope>NUCLEOTIDE SEQUENCE [LARGE SCALE GENOMIC DNA]</scope>
    <source>
        <strain evidence="3 4">ATHUM6906</strain>
    </source>
</reference>
<dbReference type="Proteomes" id="UP001338125">
    <property type="component" value="Unassembled WGS sequence"/>
</dbReference>
<dbReference type="InterPro" id="IPR007528">
    <property type="entry name" value="RINT1_Tip20"/>
</dbReference>
<dbReference type="InterPro" id="IPR042044">
    <property type="entry name" value="EXOC6PINT-1/Sec15/Tip20_C_dom2"/>
</dbReference>
<evidence type="ECO:0000256" key="1">
    <source>
        <dbReference type="SAM" id="Coils"/>
    </source>
</evidence>
<dbReference type="Pfam" id="PF04437">
    <property type="entry name" value="RINT1_TIP1"/>
    <property type="match status" value="1"/>
</dbReference>
<evidence type="ECO:0000313" key="3">
    <source>
        <dbReference type="EMBL" id="KAK5995681.1"/>
    </source>
</evidence>